<dbReference type="Proteomes" id="UP000314294">
    <property type="component" value="Unassembled WGS sequence"/>
</dbReference>
<sequence>MERGDRFEYEGGLGRRVPTEEVGGAGGREVMFFSRKTAIVSSRSRSELVGELLNAYEAVSVLMTRPLRDVRRSARGLEM</sequence>
<dbReference type="EMBL" id="SRLO01001237">
    <property type="protein sequence ID" value="TNN39897.1"/>
    <property type="molecule type" value="Genomic_DNA"/>
</dbReference>
<name>A0A4Z2FF99_9TELE</name>
<evidence type="ECO:0000313" key="2">
    <source>
        <dbReference type="Proteomes" id="UP000314294"/>
    </source>
</evidence>
<comment type="caution">
    <text evidence="1">The sequence shown here is derived from an EMBL/GenBank/DDBJ whole genome shotgun (WGS) entry which is preliminary data.</text>
</comment>
<proteinExistence type="predicted"/>
<accession>A0A4Z2FF99</accession>
<gene>
    <name evidence="1" type="ORF">EYF80_049935</name>
</gene>
<evidence type="ECO:0000313" key="1">
    <source>
        <dbReference type="EMBL" id="TNN39897.1"/>
    </source>
</evidence>
<reference evidence="1 2" key="1">
    <citation type="submission" date="2019-03" db="EMBL/GenBank/DDBJ databases">
        <title>First draft genome of Liparis tanakae, snailfish: a comprehensive survey of snailfish specific genes.</title>
        <authorList>
            <person name="Kim W."/>
            <person name="Song I."/>
            <person name="Jeong J.-H."/>
            <person name="Kim D."/>
            <person name="Kim S."/>
            <person name="Ryu S."/>
            <person name="Song J.Y."/>
            <person name="Lee S.K."/>
        </authorList>
    </citation>
    <scope>NUCLEOTIDE SEQUENCE [LARGE SCALE GENOMIC DNA]</scope>
    <source>
        <tissue evidence="1">Muscle</tissue>
    </source>
</reference>
<dbReference type="AlphaFoldDB" id="A0A4Z2FF99"/>
<protein>
    <submittedName>
        <fullName evidence="1">Uncharacterized protein</fullName>
    </submittedName>
</protein>
<keyword evidence="2" id="KW-1185">Reference proteome</keyword>
<organism evidence="1 2">
    <name type="scientific">Liparis tanakae</name>
    <name type="common">Tanaka's snailfish</name>
    <dbReference type="NCBI Taxonomy" id="230148"/>
    <lineage>
        <taxon>Eukaryota</taxon>
        <taxon>Metazoa</taxon>
        <taxon>Chordata</taxon>
        <taxon>Craniata</taxon>
        <taxon>Vertebrata</taxon>
        <taxon>Euteleostomi</taxon>
        <taxon>Actinopterygii</taxon>
        <taxon>Neopterygii</taxon>
        <taxon>Teleostei</taxon>
        <taxon>Neoteleostei</taxon>
        <taxon>Acanthomorphata</taxon>
        <taxon>Eupercaria</taxon>
        <taxon>Perciformes</taxon>
        <taxon>Cottioidei</taxon>
        <taxon>Cottales</taxon>
        <taxon>Liparidae</taxon>
        <taxon>Liparis</taxon>
    </lineage>
</organism>